<comment type="caution">
    <text evidence="1">The sequence shown here is derived from an EMBL/GenBank/DDBJ whole genome shotgun (WGS) entry which is preliminary data.</text>
</comment>
<dbReference type="EMBL" id="CM047743">
    <property type="protein sequence ID" value="KAJ0031215.1"/>
    <property type="molecule type" value="Genomic_DNA"/>
</dbReference>
<evidence type="ECO:0000313" key="2">
    <source>
        <dbReference type="Proteomes" id="UP001163603"/>
    </source>
</evidence>
<organism evidence="1 2">
    <name type="scientific">Pistacia integerrima</name>
    <dbReference type="NCBI Taxonomy" id="434235"/>
    <lineage>
        <taxon>Eukaryota</taxon>
        <taxon>Viridiplantae</taxon>
        <taxon>Streptophyta</taxon>
        <taxon>Embryophyta</taxon>
        <taxon>Tracheophyta</taxon>
        <taxon>Spermatophyta</taxon>
        <taxon>Magnoliopsida</taxon>
        <taxon>eudicotyledons</taxon>
        <taxon>Gunneridae</taxon>
        <taxon>Pentapetalae</taxon>
        <taxon>rosids</taxon>
        <taxon>malvids</taxon>
        <taxon>Sapindales</taxon>
        <taxon>Anacardiaceae</taxon>
        <taxon>Pistacia</taxon>
    </lineage>
</organism>
<protein>
    <submittedName>
        <fullName evidence="1">Uncharacterized protein</fullName>
    </submittedName>
</protein>
<sequence length="400" mass="43896">MLRKRTRSVEKDQQMGHLTGSEFGAESHFYSENHKNKALFSVPRLFVGLSPRGLSDSDSVRSPTSPLDFRAFSNLGSPFRSPKSPHNAQQKSWDTSKVGLSIIDSLDNANKLSGEVLRSDSKNILFGPQMRTRTSNSQTHINSFKAPQSLPKNYANFPHTQTKSPLQKGNSNVVFEIGDTPLEPEPFGNFRSCSLDSCRSFPVLAGFADRSPSLSSRSSGLEKLASQASSPPVLIGGSLNLNNFSHVKPDSMSVTSGSGNGFIEALSGSEIELSEDYTCVIYHGPNPKTTHIYGDCILAGHSNELMNNICKGEVKETEGVKSSTTPYPSVDFLSFCYTCRKKLEGKDIYIYRGEKAFCSFDCRSQEISIDEEMEKIITSSENSPTSDGVEELFETGIFIT</sequence>
<keyword evidence="2" id="KW-1185">Reference proteome</keyword>
<proteinExistence type="predicted"/>
<name>A0ACC0Y7F8_9ROSI</name>
<reference evidence="2" key="1">
    <citation type="journal article" date="2023" name="G3 (Bethesda)">
        <title>Genome assembly and association tests identify interacting loci associated with vigor, precocity, and sex in interspecific pistachio rootstocks.</title>
        <authorList>
            <person name="Palmer W."/>
            <person name="Jacygrad E."/>
            <person name="Sagayaradj S."/>
            <person name="Cavanaugh K."/>
            <person name="Han R."/>
            <person name="Bertier L."/>
            <person name="Beede B."/>
            <person name="Kafkas S."/>
            <person name="Golino D."/>
            <person name="Preece J."/>
            <person name="Michelmore R."/>
        </authorList>
    </citation>
    <scope>NUCLEOTIDE SEQUENCE [LARGE SCALE GENOMIC DNA]</scope>
</reference>
<dbReference type="Proteomes" id="UP001163603">
    <property type="component" value="Chromosome 8"/>
</dbReference>
<evidence type="ECO:0000313" key="1">
    <source>
        <dbReference type="EMBL" id="KAJ0031215.1"/>
    </source>
</evidence>
<accession>A0ACC0Y7F8</accession>
<gene>
    <name evidence="1" type="ORF">Pint_12765</name>
</gene>